<gene>
    <name evidence="2" type="ORF">B0I18_103232</name>
</gene>
<organism evidence="2 3">
    <name type="scientific">Taibaiella chishuiensis</name>
    <dbReference type="NCBI Taxonomy" id="1434707"/>
    <lineage>
        <taxon>Bacteria</taxon>
        <taxon>Pseudomonadati</taxon>
        <taxon>Bacteroidota</taxon>
        <taxon>Chitinophagia</taxon>
        <taxon>Chitinophagales</taxon>
        <taxon>Chitinophagaceae</taxon>
        <taxon>Taibaiella</taxon>
    </lineage>
</organism>
<accession>A0A2P8D602</accession>
<evidence type="ECO:0000313" key="2">
    <source>
        <dbReference type="EMBL" id="PSK92655.1"/>
    </source>
</evidence>
<evidence type="ECO:0000256" key="1">
    <source>
        <dbReference type="SAM" id="SignalP"/>
    </source>
</evidence>
<dbReference type="Proteomes" id="UP000240572">
    <property type="component" value="Unassembled WGS sequence"/>
</dbReference>
<dbReference type="AlphaFoldDB" id="A0A2P8D602"/>
<protein>
    <submittedName>
        <fullName evidence="2">Uncharacterized protein</fullName>
    </submittedName>
</protein>
<keyword evidence="3" id="KW-1185">Reference proteome</keyword>
<dbReference type="RefSeq" id="WP_106522837.1">
    <property type="nucleotide sequence ID" value="NZ_PYGD01000003.1"/>
</dbReference>
<evidence type="ECO:0000313" key="3">
    <source>
        <dbReference type="Proteomes" id="UP000240572"/>
    </source>
</evidence>
<comment type="caution">
    <text evidence="2">The sequence shown here is derived from an EMBL/GenBank/DDBJ whole genome shotgun (WGS) entry which is preliminary data.</text>
</comment>
<name>A0A2P8D602_9BACT</name>
<feature type="chain" id="PRO_5015140749" evidence="1">
    <location>
        <begin position="21"/>
        <end position="120"/>
    </location>
</feature>
<dbReference type="EMBL" id="PYGD01000003">
    <property type="protein sequence ID" value="PSK92655.1"/>
    <property type="molecule type" value="Genomic_DNA"/>
</dbReference>
<feature type="signal peptide" evidence="1">
    <location>
        <begin position="1"/>
        <end position="20"/>
    </location>
</feature>
<sequence>MKKVMLFLMISVFCTAASYANSLQIMNLTNCAYTISTQVGYVSVTPASTPGANQFFPTGSFVGAKVAQGGNWTYQINVQGTTSMSVSSATVGDFPACNGGSAYTVSWNVNTAGNIVLLIF</sequence>
<reference evidence="2 3" key="1">
    <citation type="submission" date="2018-03" db="EMBL/GenBank/DDBJ databases">
        <title>Genomic Encyclopedia of Type Strains, Phase III (KMG-III): the genomes of soil and plant-associated and newly described type strains.</title>
        <authorList>
            <person name="Whitman W."/>
        </authorList>
    </citation>
    <scope>NUCLEOTIDE SEQUENCE [LARGE SCALE GENOMIC DNA]</scope>
    <source>
        <strain evidence="2 3">CGMCC 1.12700</strain>
    </source>
</reference>
<keyword evidence="1" id="KW-0732">Signal</keyword>
<proteinExistence type="predicted"/>